<dbReference type="GO" id="GO:0005634">
    <property type="term" value="C:nucleus"/>
    <property type="evidence" value="ECO:0007669"/>
    <property type="project" value="UniProtKB-SubCell"/>
</dbReference>
<accession>A0AA85J0P7</accession>
<feature type="region of interest" description="Disordered" evidence="7">
    <location>
        <begin position="996"/>
        <end position="1026"/>
    </location>
</feature>
<keyword evidence="5 6" id="KW-0539">Nucleus</keyword>
<proteinExistence type="inferred from homology"/>
<feature type="region of interest" description="Disordered" evidence="7">
    <location>
        <begin position="178"/>
        <end position="217"/>
    </location>
</feature>
<dbReference type="Proteomes" id="UP000050795">
    <property type="component" value="Unassembled WGS sequence"/>
</dbReference>
<evidence type="ECO:0000256" key="5">
    <source>
        <dbReference type="ARBA" id="ARBA00023242"/>
    </source>
</evidence>
<organism evidence="9 10">
    <name type="scientific">Trichobilharzia regenti</name>
    <name type="common">Nasal bird schistosome</name>
    <dbReference type="NCBI Taxonomy" id="157069"/>
    <lineage>
        <taxon>Eukaryota</taxon>
        <taxon>Metazoa</taxon>
        <taxon>Spiralia</taxon>
        <taxon>Lophotrochozoa</taxon>
        <taxon>Platyhelminthes</taxon>
        <taxon>Trematoda</taxon>
        <taxon>Digenea</taxon>
        <taxon>Strigeidida</taxon>
        <taxon>Schistosomatoidea</taxon>
        <taxon>Schistosomatidae</taxon>
        <taxon>Trichobilharzia</taxon>
    </lineage>
</organism>
<keyword evidence="4 6" id="KW-0371">Homeobox</keyword>
<dbReference type="WBParaSite" id="TREG1_115660.1">
    <property type="protein sequence ID" value="TREG1_115660.1"/>
    <property type="gene ID" value="TREG1_115660"/>
</dbReference>
<dbReference type="GO" id="GO:0048468">
    <property type="term" value="P:cell development"/>
    <property type="evidence" value="ECO:0007669"/>
    <property type="project" value="TreeGrafter"/>
</dbReference>
<feature type="region of interest" description="Disordered" evidence="7">
    <location>
        <begin position="634"/>
        <end position="669"/>
    </location>
</feature>
<comment type="subcellular location">
    <subcellularLocation>
        <location evidence="1 6">Nucleus</location>
    </subcellularLocation>
</comment>
<feature type="compositionally biased region" description="Polar residues" evidence="7">
    <location>
        <begin position="643"/>
        <end position="669"/>
    </location>
</feature>
<dbReference type="CDD" id="cd00086">
    <property type="entry name" value="homeodomain"/>
    <property type="match status" value="1"/>
</dbReference>
<protein>
    <recommendedName>
        <fullName evidence="8">Homeobox domain-containing protein</fullName>
    </recommendedName>
</protein>
<feature type="region of interest" description="Disordered" evidence="7">
    <location>
        <begin position="683"/>
        <end position="763"/>
    </location>
</feature>
<feature type="region of interest" description="Disordered" evidence="7">
    <location>
        <begin position="485"/>
        <end position="546"/>
    </location>
</feature>
<dbReference type="InterPro" id="IPR001356">
    <property type="entry name" value="HD"/>
</dbReference>
<reference evidence="9" key="1">
    <citation type="submission" date="2022-06" db="EMBL/GenBank/DDBJ databases">
        <authorList>
            <person name="Berger JAMES D."/>
            <person name="Berger JAMES D."/>
        </authorList>
    </citation>
    <scope>NUCLEOTIDE SEQUENCE [LARGE SCALE GENOMIC DNA]</scope>
</reference>
<dbReference type="SUPFAM" id="SSF46689">
    <property type="entry name" value="Homeodomain-like"/>
    <property type="match status" value="1"/>
</dbReference>
<dbReference type="InterPro" id="IPR009057">
    <property type="entry name" value="Homeodomain-like_sf"/>
</dbReference>
<feature type="compositionally biased region" description="Polar residues" evidence="7">
    <location>
        <begin position="996"/>
        <end position="1011"/>
    </location>
</feature>
<feature type="DNA-binding region" description="Homeobox" evidence="6">
    <location>
        <begin position="573"/>
        <end position="635"/>
    </location>
</feature>
<dbReference type="InterPro" id="IPR017970">
    <property type="entry name" value="Homeobox_CS"/>
</dbReference>
<evidence type="ECO:0000256" key="1">
    <source>
        <dbReference type="ARBA" id="ARBA00004123"/>
    </source>
</evidence>
<feature type="compositionally biased region" description="Acidic residues" evidence="7">
    <location>
        <begin position="711"/>
        <end position="756"/>
    </location>
</feature>
<sequence>MAFPQTGASAFYTSAICSQNSSSPTNIPLMNETSSAGDRVSTCDYDKKHSHHWEYEESKYDLREKHGQFFPLHNTSTTTTSSLHQKLEILGKSFTDNHQTSDNVMRTNEATSSSTSSTISSYYQNHVAYSQYLPNSNILKQSNQEHISNSSVYFKPNELGYFKQTESSEKNTLVKSISQRMSPPSSSVSSCAQTECQVDSNKSDKGDDNNNNNNTFIVNSDKMSHSLSKIEEIPMEFTNYTPYLNKLFTAKMLFNNSTDQSQRQQNFPVNGDLSNYTGNTDHASDHNSYINRTADLNCVSSGFSGMVNTIATSNSIATVATTNTNNVEPCISSNNRLTSTDNQNYSSFIIDYEKFQPNDNKLLSEVGKKLNGLEDINNPYSLKMPGNNASFPVSVSSPPSVPPILSCENSITHSVEENLSGKLKASHLLVNEIKNPNITVSCNNTVLSTTITATTTPSTANVYSQILNSPHHRQQSYLRTNHHEMLSSHQHHQRFLTQSNCPTSNNNNNNNNPYPFSRDLPQPPSWRRPNHRPGHFHSHPPVYLPNGHLRPVNQHGPGYMGSSHQHAFPYGLDGTRRKNATRESTTTLKVWLQEHMKNPYPTKGEKIMLAIITKMTLTQVSTWFANARRRLKKENKMIWPPKSTGSGSMEQKSPTNPNSSNESGINCTNTIKSTDSLKMIHSHENTEEKNRHRFETDDRDGYDDRRTTSVEDNETNDDQLTNEDDHDNEDDDDAENGDFDEDDAEEQGGEEGEEAIGNDIGDSLYRRKEFEQNDLSLSQYNHLPHSSFISHVHKDISSYEQQTKNYSNIFLNSLSSDFSENSGKIYDQFRSEDLSFNHVSNQLNSHLTSSSQTFSQYNNLANNQFTGISHIPQTNISQTPSYFNSMHDFCTGNEYFPFKTDNLTAPTTTTSVSNDDRTVNSQFHKSTTSMLYPTSRTHSDGGDVVMKSFNSSNSGFDVALNSSMKQREVSNSPVQYLNTLHSDCSNNANNAITQRSNFYSPHSSSTSLSDQHQNHQHHEHPDNYTPSTDCATFLRTKPFIDNIMLNTNYLQSNFC</sequence>
<evidence type="ECO:0000256" key="2">
    <source>
        <dbReference type="ARBA" id="ARBA00008446"/>
    </source>
</evidence>
<dbReference type="Gene3D" id="1.10.10.60">
    <property type="entry name" value="Homeodomain-like"/>
    <property type="match status" value="1"/>
</dbReference>
<evidence type="ECO:0000313" key="10">
    <source>
        <dbReference type="WBParaSite" id="TREG1_115660.1"/>
    </source>
</evidence>
<dbReference type="Pfam" id="PF05920">
    <property type="entry name" value="Homeobox_KN"/>
    <property type="match status" value="1"/>
</dbReference>
<dbReference type="PROSITE" id="PS50071">
    <property type="entry name" value="HOMEOBOX_2"/>
    <property type="match status" value="1"/>
</dbReference>
<dbReference type="PANTHER" id="PTHR11211">
    <property type="entry name" value="IROQUOIS-CLASS HOMEODOMAIN PROTEIN IRX"/>
    <property type="match status" value="1"/>
</dbReference>
<evidence type="ECO:0000256" key="6">
    <source>
        <dbReference type="PROSITE-ProRule" id="PRU00108"/>
    </source>
</evidence>
<evidence type="ECO:0000256" key="4">
    <source>
        <dbReference type="ARBA" id="ARBA00023155"/>
    </source>
</evidence>
<dbReference type="SMART" id="SM00389">
    <property type="entry name" value="HOX"/>
    <property type="match status" value="1"/>
</dbReference>
<dbReference type="InterPro" id="IPR008422">
    <property type="entry name" value="KN_HD"/>
</dbReference>
<evidence type="ECO:0000313" key="9">
    <source>
        <dbReference type="Proteomes" id="UP000050795"/>
    </source>
</evidence>
<feature type="compositionally biased region" description="Basic residues" evidence="7">
    <location>
        <begin position="528"/>
        <end position="538"/>
    </location>
</feature>
<dbReference type="AlphaFoldDB" id="A0AA85J0P7"/>
<reference evidence="10" key="2">
    <citation type="submission" date="2023-11" db="UniProtKB">
        <authorList>
            <consortium name="WormBaseParasite"/>
        </authorList>
    </citation>
    <scope>IDENTIFICATION</scope>
</reference>
<evidence type="ECO:0000256" key="7">
    <source>
        <dbReference type="SAM" id="MobiDB-lite"/>
    </source>
</evidence>
<dbReference type="PROSITE" id="PS00027">
    <property type="entry name" value="HOMEOBOX_1"/>
    <property type="match status" value="1"/>
</dbReference>
<feature type="compositionally biased region" description="Polar residues" evidence="7">
    <location>
        <begin position="495"/>
        <end position="504"/>
    </location>
</feature>
<feature type="compositionally biased region" description="Low complexity" evidence="7">
    <location>
        <begin position="178"/>
        <end position="190"/>
    </location>
</feature>
<dbReference type="PANTHER" id="PTHR11211:SF40">
    <property type="entry name" value="MIRROR, ISOFORM C"/>
    <property type="match status" value="1"/>
</dbReference>
<keyword evidence="9" id="KW-1185">Reference proteome</keyword>
<evidence type="ECO:0000259" key="8">
    <source>
        <dbReference type="PROSITE" id="PS50071"/>
    </source>
</evidence>
<dbReference type="GO" id="GO:0000978">
    <property type="term" value="F:RNA polymerase II cis-regulatory region sequence-specific DNA binding"/>
    <property type="evidence" value="ECO:0007669"/>
    <property type="project" value="TreeGrafter"/>
</dbReference>
<evidence type="ECO:0000256" key="3">
    <source>
        <dbReference type="ARBA" id="ARBA00023125"/>
    </source>
</evidence>
<keyword evidence="3 6" id="KW-0238">DNA-binding</keyword>
<dbReference type="GO" id="GO:0030182">
    <property type="term" value="P:neuron differentiation"/>
    <property type="evidence" value="ECO:0007669"/>
    <property type="project" value="TreeGrafter"/>
</dbReference>
<feature type="domain" description="Homeobox" evidence="8">
    <location>
        <begin position="571"/>
        <end position="634"/>
    </location>
</feature>
<comment type="similarity">
    <text evidence="2">Belongs to the TALE/IRO homeobox family.</text>
</comment>
<name>A0AA85J0P7_TRIRE</name>
<dbReference type="FunFam" id="1.10.10.60:FF:000003">
    <property type="entry name" value="Iroquois-class homeobox protein IRX"/>
    <property type="match status" value="1"/>
</dbReference>
<feature type="compositionally biased region" description="Basic and acidic residues" evidence="7">
    <location>
        <begin position="683"/>
        <end position="696"/>
    </location>
</feature>
<dbReference type="GO" id="GO:0000981">
    <property type="term" value="F:DNA-binding transcription factor activity, RNA polymerase II-specific"/>
    <property type="evidence" value="ECO:0007669"/>
    <property type="project" value="InterPro"/>
</dbReference>